<proteinExistence type="inferred from homology"/>
<dbReference type="PANTHER" id="PTHR47933">
    <property type="entry name" value="PENTATRICOPEPTIDE REPEAT-CONTAINING PROTEIN 1, MITOCHONDRIAL"/>
    <property type="match status" value="1"/>
</dbReference>
<dbReference type="InterPro" id="IPR011990">
    <property type="entry name" value="TPR-like_helical_dom_sf"/>
</dbReference>
<dbReference type="PROSITE" id="PS51375">
    <property type="entry name" value="PPR"/>
    <property type="match status" value="8"/>
</dbReference>
<evidence type="ECO:0000313" key="5">
    <source>
        <dbReference type="EMBL" id="SPC88178.1"/>
    </source>
</evidence>
<sequence length="768" mass="87013">MQPHAELRHQEAQGRAHTQHRFRAVWLRINTRGKTSSGTMALSLRKPTKVSLLLTHYYHYFSATQPRSLDHGRGGEQVRLPSDSSMSLSSLYKSHCQVPFLLPNPTSLSNLQERLLIPSSTSFHLGIKPLPINGLRAKMLDSKHRIINVRFSMMPIIDLRGKMLALSHRGFSSVTDGGNDSDADDESGDDDSGDGDCNEGVGLKSSADPNEVERVCKLIDELFALDRNMEAVLDECGIDLSHDLVVDVLERFKHARKPAFRFFCWAGQKLGFTHDSRTYNAMMNILGKTRQFESMVSMLEEMERKKAVGIFELMKKYQFKVGVDTINCLLDTLGRAKLGKEAQALFERLKDRFSHNLQTYTVLLNGWCRVKNLMEAGRVWNEMIDKGFKPDIVAHNIMLEGLLRCRKRSDAIKLFEVMKAKGPSTNVRSYTILIRELCKQTKMKEAVEYFDEMIESGCQPDAAVYTCLITGFGNQKNMDMVYGLLKEMNDKNCPPDGRTYNALIKLMTNRRMPDDAVRIYKKMIKSGIEPSIHTYNMIMKSYFQTRNYEMGCAVWNEMIRKGCCPDDNSYTVFVGGLISQGRSGEACKYLEEMIEKGMKAPQLDYNRFAADFSRAGKPDILEELARKMKLAGKFEVSNVFARWAETMKNRDPVTGLPMWHDGPPSPLLLYGFAKKLLNALLVVVGWCCMCKGDGETTDHLLLHCPIAQELWGLVSSMFWVAWVMLSGVEELLACWSGSFARLGNAVIWRMIPHCLMLGPMEGNESLNF</sequence>
<reference evidence="5" key="1">
    <citation type="submission" date="2018-02" db="EMBL/GenBank/DDBJ databases">
        <authorList>
            <person name="Cohen D.B."/>
            <person name="Kent A.D."/>
        </authorList>
    </citation>
    <scope>NUCLEOTIDE SEQUENCE</scope>
</reference>
<dbReference type="InterPro" id="IPR051240">
    <property type="entry name" value="Mito_RNA-Proc/Resp"/>
</dbReference>
<feature type="compositionally biased region" description="Acidic residues" evidence="4">
    <location>
        <begin position="179"/>
        <end position="197"/>
    </location>
</feature>
<evidence type="ECO:0000256" key="4">
    <source>
        <dbReference type="SAM" id="MobiDB-lite"/>
    </source>
</evidence>
<feature type="repeat" description="PPR" evidence="3">
    <location>
        <begin position="426"/>
        <end position="460"/>
    </location>
</feature>
<feature type="repeat" description="PPR" evidence="3">
    <location>
        <begin position="461"/>
        <end position="495"/>
    </location>
</feature>
<dbReference type="EMBL" id="OIVN01000977">
    <property type="protein sequence ID" value="SPC88178.1"/>
    <property type="molecule type" value="Genomic_DNA"/>
</dbReference>
<feature type="repeat" description="PPR" evidence="3">
    <location>
        <begin position="275"/>
        <end position="309"/>
    </location>
</feature>
<organism evidence="5">
    <name type="scientific">Fagus sylvatica</name>
    <name type="common">Beechnut</name>
    <dbReference type="NCBI Taxonomy" id="28930"/>
    <lineage>
        <taxon>Eukaryota</taxon>
        <taxon>Viridiplantae</taxon>
        <taxon>Streptophyta</taxon>
        <taxon>Embryophyta</taxon>
        <taxon>Tracheophyta</taxon>
        <taxon>Spermatophyta</taxon>
        <taxon>Magnoliopsida</taxon>
        <taxon>eudicotyledons</taxon>
        <taxon>Gunneridae</taxon>
        <taxon>Pentapetalae</taxon>
        <taxon>rosids</taxon>
        <taxon>fabids</taxon>
        <taxon>Fagales</taxon>
        <taxon>Fagaceae</taxon>
        <taxon>Fagus</taxon>
    </lineage>
</organism>
<comment type="similarity">
    <text evidence="1">Belongs to the PPR family. P subfamily.</text>
</comment>
<feature type="region of interest" description="Disordered" evidence="4">
    <location>
        <begin position="175"/>
        <end position="206"/>
    </location>
</feature>
<dbReference type="Pfam" id="PF01535">
    <property type="entry name" value="PPR"/>
    <property type="match status" value="3"/>
</dbReference>
<feature type="repeat" description="PPR" evidence="3">
    <location>
        <begin position="531"/>
        <end position="565"/>
    </location>
</feature>
<feature type="repeat" description="PPR" evidence="3">
    <location>
        <begin position="566"/>
        <end position="600"/>
    </location>
</feature>
<evidence type="ECO:0008006" key="6">
    <source>
        <dbReference type="Google" id="ProtNLM"/>
    </source>
</evidence>
<feature type="repeat" description="PPR" evidence="3">
    <location>
        <begin position="496"/>
        <end position="530"/>
    </location>
</feature>
<dbReference type="GO" id="GO:0003729">
    <property type="term" value="F:mRNA binding"/>
    <property type="evidence" value="ECO:0007669"/>
    <property type="project" value="TreeGrafter"/>
</dbReference>
<dbReference type="Pfam" id="PF13812">
    <property type="entry name" value="PPR_3"/>
    <property type="match status" value="1"/>
</dbReference>
<feature type="repeat" description="PPR" evidence="3">
    <location>
        <begin position="391"/>
        <end position="425"/>
    </location>
</feature>
<gene>
    <name evidence="5" type="ORF">FSB_LOCUS16060</name>
</gene>
<dbReference type="InterPro" id="IPR002885">
    <property type="entry name" value="PPR_rpt"/>
</dbReference>
<dbReference type="SUPFAM" id="SSF81901">
    <property type="entry name" value="HCP-like"/>
    <property type="match status" value="1"/>
</dbReference>
<evidence type="ECO:0000256" key="3">
    <source>
        <dbReference type="PROSITE-ProRule" id="PRU00708"/>
    </source>
</evidence>
<accession>A0A2N9FLU7</accession>
<feature type="repeat" description="PPR" evidence="3">
    <location>
        <begin position="356"/>
        <end position="390"/>
    </location>
</feature>
<evidence type="ECO:0000256" key="1">
    <source>
        <dbReference type="ARBA" id="ARBA00007626"/>
    </source>
</evidence>
<dbReference type="Gene3D" id="1.25.40.10">
    <property type="entry name" value="Tetratricopeptide repeat domain"/>
    <property type="match status" value="4"/>
</dbReference>
<dbReference type="Pfam" id="PF13041">
    <property type="entry name" value="PPR_2"/>
    <property type="match status" value="1"/>
</dbReference>
<dbReference type="NCBIfam" id="TIGR00756">
    <property type="entry name" value="PPR"/>
    <property type="match status" value="7"/>
</dbReference>
<keyword evidence="2" id="KW-0677">Repeat</keyword>
<dbReference type="AlphaFoldDB" id="A0A2N9FLU7"/>
<protein>
    <recommendedName>
        <fullName evidence="6">Reverse transcriptase zinc-binding domain-containing protein</fullName>
    </recommendedName>
</protein>
<dbReference type="PANTHER" id="PTHR47933:SF55">
    <property type="entry name" value="PENTACOTRIPEPTIDE-REPEAT REGION OF PRORP DOMAIN-CONTAINING PROTEIN"/>
    <property type="match status" value="1"/>
</dbReference>
<name>A0A2N9FLU7_FAGSY</name>
<evidence type="ECO:0000256" key="2">
    <source>
        <dbReference type="ARBA" id="ARBA00022737"/>
    </source>
</evidence>